<keyword evidence="2" id="KW-0812">Transmembrane</keyword>
<evidence type="ECO:0000313" key="4">
    <source>
        <dbReference type="Proteomes" id="UP001218231"/>
    </source>
</evidence>
<keyword evidence="4" id="KW-1185">Reference proteome</keyword>
<keyword evidence="2" id="KW-1133">Transmembrane helix</keyword>
<gene>
    <name evidence="3" type="ORF">PQ457_13170</name>
</gene>
<evidence type="ECO:0000313" key="3">
    <source>
        <dbReference type="EMBL" id="WCT76864.1"/>
    </source>
</evidence>
<reference evidence="3 4" key="1">
    <citation type="submission" date="2023-02" db="EMBL/GenBank/DDBJ databases">
        <title>Genome sequence of Novosphingobium humi KACC 19094.</title>
        <authorList>
            <person name="Kim S."/>
            <person name="Heo J."/>
            <person name="Kwon S.-W."/>
        </authorList>
    </citation>
    <scope>NUCLEOTIDE SEQUENCE [LARGE SCALE GENOMIC DNA]</scope>
    <source>
        <strain evidence="3 4">KACC 19094</strain>
    </source>
</reference>
<evidence type="ECO:0000256" key="1">
    <source>
        <dbReference type="SAM" id="MobiDB-lite"/>
    </source>
</evidence>
<evidence type="ECO:0000256" key="2">
    <source>
        <dbReference type="SAM" id="Phobius"/>
    </source>
</evidence>
<dbReference type="Proteomes" id="UP001218231">
    <property type="component" value="Chromosome"/>
</dbReference>
<proteinExistence type="predicted"/>
<feature type="region of interest" description="Disordered" evidence="1">
    <location>
        <begin position="268"/>
        <end position="306"/>
    </location>
</feature>
<evidence type="ECO:0008006" key="5">
    <source>
        <dbReference type="Google" id="ProtNLM"/>
    </source>
</evidence>
<dbReference type="EMBL" id="CP117417">
    <property type="protein sequence ID" value="WCT76864.1"/>
    <property type="molecule type" value="Genomic_DNA"/>
</dbReference>
<dbReference type="RefSeq" id="WP_273617265.1">
    <property type="nucleotide sequence ID" value="NZ_CP117417.1"/>
</dbReference>
<feature type="compositionally biased region" description="Low complexity" evidence="1">
    <location>
        <begin position="273"/>
        <end position="297"/>
    </location>
</feature>
<keyword evidence="2" id="KW-0472">Membrane</keyword>
<protein>
    <recommendedName>
        <fullName evidence="5">Inner membrane protein</fullName>
    </recommendedName>
</protein>
<sequence length="306" mass="32265">MNEEYPNQPRAEKRAGCAGRAVAFALVFVLGAGVTGFAGWQMGWMHHGIMPMMVTNAPNISPAGEAQMNARIAALDQKLRSIETQASLAGGQAGRAEALLVSIATRRAIERGTPLGYLEGQLRIRFGEALPQVVNGVIAFGRAPITQDRLSAQLDVLAPQLTGPEEKQSTWAKVQRDLSGLFVLHSETRPAAPDPRMRLDHARLCLREGRIEDAIADVRLLPGAKAAQGWIADAQRYAAAMHALDALDTSALLEPKGLRDGQGRLIEQASPLAGPAQISGAQASGAQASEGQAAATPSPAPSSPKP</sequence>
<organism evidence="3 4">
    <name type="scientific">Novosphingobium humi</name>
    <dbReference type="NCBI Taxonomy" id="2282397"/>
    <lineage>
        <taxon>Bacteria</taxon>
        <taxon>Pseudomonadati</taxon>
        <taxon>Pseudomonadota</taxon>
        <taxon>Alphaproteobacteria</taxon>
        <taxon>Sphingomonadales</taxon>
        <taxon>Sphingomonadaceae</taxon>
        <taxon>Novosphingobium</taxon>
    </lineage>
</organism>
<accession>A0ABY7TUG3</accession>
<feature type="transmembrane region" description="Helical" evidence="2">
    <location>
        <begin position="21"/>
        <end position="44"/>
    </location>
</feature>
<name>A0ABY7TUG3_9SPHN</name>